<reference evidence="2" key="1">
    <citation type="journal article" date="2019" name="Int. J. Syst. Evol. Microbiol.">
        <title>The Global Catalogue of Microorganisms (GCM) 10K type strain sequencing project: providing services to taxonomists for standard genome sequencing and annotation.</title>
        <authorList>
            <consortium name="The Broad Institute Genomics Platform"/>
            <consortium name="The Broad Institute Genome Sequencing Center for Infectious Disease"/>
            <person name="Wu L."/>
            <person name="Ma J."/>
        </authorList>
    </citation>
    <scope>NUCLEOTIDE SEQUENCE [LARGE SCALE GENOMIC DNA]</scope>
    <source>
        <strain evidence="2">JCM 17695</strain>
    </source>
</reference>
<evidence type="ECO:0000313" key="2">
    <source>
        <dbReference type="Proteomes" id="UP001596512"/>
    </source>
</evidence>
<comment type="caution">
    <text evidence="1">The sequence shown here is derived from an EMBL/GenBank/DDBJ whole genome shotgun (WGS) entry which is preliminary data.</text>
</comment>
<accession>A0ABW2TNH4</accession>
<protein>
    <recommendedName>
        <fullName evidence="3">DUF5666 domain-containing protein</fullName>
    </recommendedName>
</protein>
<evidence type="ECO:0000313" key="1">
    <source>
        <dbReference type="EMBL" id="MFC7614575.1"/>
    </source>
</evidence>
<sequence>MAAVVAALVSPGAGAAAPEGRGPASGTTVTLLTGDRVTLVGGRARVEPGEGRERVRFLQRVDEEGDVHVLPADVAGEVAAGRLDGRLFDVGGWSGPGTTTHAARSRR</sequence>
<name>A0ABW2TNH4_9PSEU</name>
<organism evidence="1 2">
    <name type="scientific">Actinokineospora soli</name>
    <dbReference type="NCBI Taxonomy" id="1048753"/>
    <lineage>
        <taxon>Bacteria</taxon>
        <taxon>Bacillati</taxon>
        <taxon>Actinomycetota</taxon>
        <taxon>Actinomycetes</taxon>
        <taxon>Pseudonocardiales</taxon>
        <taxon>Pseudonocardiaceae</taxon>
        <taxon>Actinokineospora</taxon>
    </lineage>
</organism>
<keyword evidence="2" id="KW-1185">Reference proteome</keyword>
<evidence type="ECO:0008006" key="3">
    <source>
        <dbReference type="Google" id="ProtNLM"/>
    </source>
</evidence>
<dbReference type="EMBL" id="JBHTEY010000004">
    <property type="protein sequence ID" value="MFC7614575.1"/>
    <property type="molecule type" value="Genomic_DNA"/>
</dbReference>
<proteinExistence type="predicted"/>
<gene>
    <name evidence="1" type="ORF">ACFQV2_14615</name>
</gene>
<dbReference type="Proteomes" id="UP001596512">
    <property type="component" value="Unassembled WGS sequence"/>
</dbReference>